<comment type="similarity">
    <text evidence="2 6">Belongs to the FKBP-type PPIase family.</text>
</comment>
<gene>
    <name evidence="9" type="ordered locus">Caka_2371</name>
</gene>
<evidence type="ECO:0000313" key="9">
    <source>
        <dbReference type="EMBL" id="ADE55387.1"/>
    </source>
</evidence>
<dbReference type="GO" id="GO:0006457">
    <property type="term" value="P:protein folding"/>
    <property type="evidence" value="ECO:0007669"/>
    <property type="project" value="InterPro"/>
</dbReference>
<evidence type="ECO:0000256" key="2">
    <source>
        <dbReference type="ARBA" id="ARBA00006577"/>
    </source>
</evidence>
<accession>D5EMZ7</accession>
<dbReference type="GO" id="GO:0003755">
    <property type="term" value="F:peptidyl-prolyl cis-trans isomerase activity"/>
    <property type="evidence" value="ECO:0007669"/>
    <property type="project" value="UniProtKB-UniRule"/>
</dbReference>
<evidence type="ECO:0000256" key="7">
    <source>
        <dbReference type="SAM" id="SignalP"/>
    </source>
</evidence>
<evidence type="ECO:0000259" key="8">
    <source>
        <dbReference type="PROSITE" id="PS50059"/>
    </source>
</evidence>
<dbReference type="Gene3D" id="3.10.50.40">
    <property type="match status" value="1"/>
</dbReference>
<dbReference type="eggNOG" id="COG0545">
    <property type="taxonomic scope" value="Bacteria"/>
</dbReference>
<dbReference type="Proteomes" id="UP000000925">
    <property type="component" value="Chromosome"/>
</dbReference>
<dbReference type="PANTHER" id="PTHR43811">
    <property type="entry name" value="FKBP-TYPE PEPTIDYL-PROLYL CIS-TRANS ISOMERASE FKPA"/>
    <property type="match status" value="1"/>
</dbReference>
<feature type="domain" description="PPIase FKBP-type" evidence="8">
    <location>
        <begin position="162"/>
        <end position="249"/>
    </location>
</feature>
<dbReference type="AlphaFoldDB" id="D5EMZ7"/>
<evidence type="ECO:0000256" key="5">
    <source>
        <dbReference type="PROSITE-ProRule" id="PRU00277"/>
    </source>
</evidence>
<dbReference type="SUPFAM" id="SSF54534">
    <property type="entry name" value="FKBP-like"/>
    <property type="match status" value="1"/>
</dbReference>
<protein>
    <recommendedName>
        <fullName evidence="6">Peptidyl-prolyl cis-trans isomerase</fullName>
        <ecNumber evidence="6">5.2.1.8</ecNumber>
    </recommendedName>
</protein>
<dbReference type="HOGENOM" id="CLU_013615_0_2_0"/>
<comment type="catalytic activity">
    <reaction evidence="1 5 6">
        <text>[protein]-peptidylproline (omega=180) = [protein]-peptidylproline (omega=0)</text>
        <dbReference type="Rhea" id="RHEA:16237"/>
        <dbReference type="Rhea" id="RHEA-COMP:10747"/>
        <dbReference type="Rhea" id="RHEA-COMP:10748"/>
        <dbReference type="ChEBI" id="CHEBI:83833"/>
        <dbReference type="ChEBI" id="CHEBI:83834"/>
        <dbReference type="EC" id="5.2.1.8"/>
    </reaction>
</comment>
<organism evidence="9 10">
    <name type="scientific">Coraliomargarita akajimensis (strain DSM 45221 / IAM 15411 / JCM 23193 / KCTC 12865 / 04OKA010-24)</name>
    <dbReference type="NCBI Taxonomy" id="583355"/>
    <lineage>
        <taxon>Bacteria</taxon>
        <taxon>Pseudomonadati</taxon>
        <taxon>Verrucomicrobiota</taxon>
        <taxon>Opitutia</taxon>
        <taxon>Puniceicoccales</taxon>
        <taxon>Coraliomargaritaceae</taxon>
        <taxon>Coraliomargarita</taxon>
    </lineage>
</organism>
<sequence>MLKQTSLVLGAALAAFSFQPLMAQDAAAPAAAEVAAPKYSDAELTEVLGYMLALNTGLKDMGFGPEDADAIAKGLKQGLTDAQPSPAVMAKMQAFQEFMQARAQAAQAKAEAAAAASAGGNIEAGKAFIADLKAKDADIQTAESGLSYKIIEPGAEAKPAMTDTVLVHYKGTRIDGTQFDSSYDRGQPATFPLNGVVPGFGEGLTKVGAGGKIVLYIPSELGYGNSPRPGGAIQPGDTLVFECELIEVNPAAAQ</sequence>
<dbReference type="PANTHER" id="PTHR43811:SF19">
    <property type="entry name" value="39 KDA FK506-BINDING NUCLEAR PROTEIN"/>
    <property type="match status" value="1"/>
</dbReference>
<dbReference type="InterPro" id="IPR001179">
    <property type="entry name" value="PPIase_FKBP_dom"/>
</dbReference>
<feature type="chain" id="PRO_5003071294" description="Peptidyl-prolyl cis-trans isomerase" evidence="7">
    <location>
        <begin position="24"/>
        <end position="254"/>
    </location>
</feature>
<keyword evidence="7" id="KW-0732">Signal</keyword>
<keyword evidence="3 5" id="KW-0697">Rotamase</keyword>
<dbReference type="KEGG" id="caa:Caka_2371"/>
<dbReference type="OrthoDB" id="9814548at2"/>
<feature type="signal peptide" evidence="7">
    <location>
        <begin position="1"/>
        <end position="23"/>
    </location>
</feature>
<dbReference type="Gene3D" id="1.10.287.460">
    <property type="entry name" value="Peptidyl-prolyl cis-trans isomerase, FKBP-type, N-terminal domain"/>
    <property type="match status" value="1"/>
</dbReference>
<name>D5EMZ7_CORAD</name>
<evidence type="ECO:0000256" key="6">
    <source>
        <dbReference type="RuleBase" id="RU003915"/>
    </source>
</evidence>
<dbReference type="PROSITE" id="PS50059">
    <property type="entry name" value="FKBP_PPIASE"/>
    <property type="match status" value="1"/>
</dbReference>
<keyword evidence="10" id="KW-1185">Reference proteome</keyword>
<dbReference type="STRING" id="583355.Caka_2371"/>
<evidence type="ECO:0000256" key="4">
    <source>
        <dbReference type="ARBA" id="ARBA00023235"/>
    </source>
</evidence>
<dbReference type="EMBL" id="CP001998">
    <property type="protein sequence ID" value="ADE55387.1"/>
    <property type="molecule type" value="Genomic_DNA"/>
</dbReference>
<dbReference type="Pfam" id="PF00254">
    <property type="entry name" value="FKBP_C"/>
    <property type="match status" value="1"/>
</dbReference>
<dbReference type="InterPro" id="IPR000774">
    <property type="entry name" value="PPIase_FKBP_N"/>
</dbReference>
<dbReference type="Pfam" id="PF01346">
    <property type="entry name" value="FKBP_N"/>
    <property type="match status" value="1"/>
</dbReference>
<dbReference type="InterPro" id="IPR046357">
    <property type="entry name" value="PPIase_dom_sf"/>
</dbReference>
<keyword evidence="4 5" id="KW-0413">Isomerase</keyword>
<evidence type="ECO:0000256" key="1">
    <source>
        <dbReference type="ARBA" id="ARBA00000971"/>
    </source>
</evidence>
<proteinExistence type="inferred from homology"/>
<reference evidence="9 10" key="1">
    <citation type="journal article" date="2010" name="Stand. Genomic Sci.">
        <title>Complete genome sequence of Coraliomargarita akajimensis type strain (04OKA010-24).</title>
        <authorList>
            <person name="Mavromatis K."/>
            <person name="Abt B."/>
            <person name="Brambilla E."/>
            <person name="Lapidus A."/>
            <person name="Copeland A."/>
            <person name="Deshpande S."/>
            <person name="Nolan M."/>
            <person name="Lucas S."/>
            <person name="Tice H."/>
            <person name="Cheng J.F."/>
            <person name="Han C."/>
            <person name="Detter J.C."/>
            <person name="Woyke T."/>
            <person name="Goodwin L."/>
            <person name="Pitluck S."/>
            <person name="Held B."/>
            <person name="Brettin T."/>
            <person name="Tapia R."/>
            <person name="Ivanova N."/>
            <person name="Mikhailova N."/>
            <person name="Pati A."/>
            <person name="Liolios K."/>
            <person name="Chen A."/>
            <person name="Palaniappan K."/>
            <person name="Land M."/>
            <person name="Hauser L."/>
            <person name="Chang Y.J."/>
            <person name="Jeffries C.D."/>
            <person name="Rohde M."/>
            <person name="Goker M."/>
            <person name="Bristow J."/>
            <person name="Eisen J.A."/>
            <person name="Markowitz V."/>
            <person name="Hugenholtz P."/>
            <person name="Klenk H.P."/>
            <person name="Kyrpides N.C."/>
        </authorList>
    </citation>
    <scope>NUCLEOTIDE SEQUENCE [LARGE SCALE GENOMIC DNA]</scope>
    <source>
        <strain evidence="10">DSM 45221 / IAM 15411 / JCM 23193 / KCTC 12865</strain>
    </source>
</reference>
<evidence type="ECO:0000313" key="10">
    <source>
        <dbReference type="Proteomes" id="UP000000925"/>
    </source>
</evidence>
<dbReference type="EC" id="5.2.1.8" evidence="6"/>
<dbReference type="InterPro" id="IPR036944">
    <property type="entry name" value="PPIase_FKBP_N_sf"/>
</dbReference>
<evidence type="ECO:0000256" key="3">
    <source>
        <dbReference type="ARBA" id="ARBA00023110"/>
    </source>
</evidence>